<accession>A0A1V9YXL9</accession>
<name>A0A1V9YXL9_ACHHY</name>
<protein>
    <submittedName>
        <fullName evidence="2">Uncharacterized protein</fullName>
    </submittedName>
</protein>
<proteinExistence type="predicted"/>
<dbReference type="AlphaFoldDB" id="A0A1V9YXL9"/>
<organism evidence="2 3">
    <name type="scientific">Achlya hypogyna</name>
    <name type="common">Oomycete</name>
    <name type="synonym">Protoachlya hypogyna</name>
    <dbReference type="NCBI Taxonomy" id="1202772"/>
    <lineage>
        <taxon>Eukaryota</taxon>
        <taxon>Sar</taxon>
        <taxon>Stramenopiles</taxon>
        <taxon>Oomycota</taxon>
        <taxon>Saprolegniomycetes</taxon>
        <taxon>Saprolegniales</taxon>
        <taxon>Achlyaceae</taxon>
        <taxon>Achlya</taxon>
    </lineage>
</organism>
<comment type="caution">
    <text evidence="2">The sequence shown here is derived from an EMBL/GenBank/DDBJ whole genome shotgun (WGS) entry which is preliminary data.</text>
</comment>
<feature type="region of interest" description="Disordered" evidence="1">
    <location>
        <begin position="410"/>
        <end position="430"/>
    </location>
</feature>
<evidence type="ECO:0000313" key="2">
    <source>
        <dbReference type="EMBL" id="OQR90280.1"/>
    </source>
</evidence>
<dbReference type="STRING" id="1202772.A0A1V9YXL9"/>
<dbReference type="Proteomes" id="UP000243579">
    <property type="component" value="Unassembled WGS sequence"/>
</dbReference>
<dbReference type="OrthoDB" id="545339at2759"/>
<evidence type="ECO:0000313" key="3">
    <source>
        <dbReference type="Proteomes" id="UP000243579"/>
    </source>
</evidence>
<sequence>MAAPPLGLELSYFRRFIELHGGIARFAGLTTAQVCLQFVVPHTASTALSLVEHVRLHSSEASSVRTANWYVSHAWSYIFLDVLESLEAFFPRVGVADPVVWFCVFNNNQHDTVIRPFSWWQSTFKNSLAAIGNVVLVMHPWTSPVTLTRSWCVFEIYVSRCVGARLGVALVPSQQARFFDDLTKDIDLFYDMLASINSEKAQATIPSDKANIDCVIRDEVGFLQLDRTVFATFEGCMLSTAKAALAAATAPRERALSELMLAHLYDERREFEEAKVHAEAALKVLVQEAGFDNLQTITARAHLACTLAETHVHQSRWEPALREAVAMLVNAAGPLSAVTLKYEARLGRLLSSHSLGTSEAITILAAVVYKMQSLYGPRNHRTLIVQSWLDDAIAMESPSSWLPKTTFGASYTSPANSGSPTESPSMMKNE</sequence>
<dbReference type="InterPro" id="IPR011990">
    <property type="entry name" value="TPR-like_helical_dom_sf"/>
</dbReference>
<dbReference type="Gene3D" id="1.25.40.10">
    <property type="entry name" value="Tetratricopeptide repeat domain"/>
    <property type="match status" value="1"/>
</dbReference>
<keyword evidence="3" id="KW-1185">Reference proteome</keyword>
<evidence type="ECO:0000256" key="1">
    <source>
        <dbReference type="SAM" id="MobiDB-lite"/>
    </source>
</evidence>
<gene>
    <name evidence="2" type="ORF">ACHHYP_05652</name>
</gene>
<dbReference type="EMBL" id="JNBR01000643">
    <property type="protein sequence ID" value="OQR90280.1"/>
    <property type="molecule type" value="Genomic_DNA"/>
</dbReference>
<reference evidence="2 3" key="1">
    <citation type="journal article" date="2014" name="Genome Biol. Evol.">
        <title>The secreted proteins of Achlya hypogyna and Thraustotheca clavata identify the ancestral oomycete secretome and reveal gene acquisitions by horizontal gene transfer.</title>
        <authorList>
            <person name="Misner I."/>
            <person name="Blouin N."/>
            <person name="Leonard G."/>
            <person name="Richards T.A."/>
            <person name="Lane C.E."/>
        </authorList>
    </citation>
    <scope>NUCLEOTIDE SEQUENCE [LARGE SCALE GENOMIC DNA]</scope>
    <source>
        <strain evidence="2 3">ATCC 48635</strain>
    </source>
</reference>